<evidence type="ECO:0000256" key="2">
    <source>
        <dbReference type="PROSITE-ProRule" id="PRU00335"/>
    </source>
</evidence>
<dbReference type="SUPFAM" id="SSF48498">
    <property type="entry name" value="Tetracyclin repressor-like, C-terminal domain"/>
    <property type="match status" value="1"/>
</dbReference>
<keyword evidence="5" id="KW-1185">Reference proteome</keyword>
<dbReference type="PRINTS" id="PR00455">
    <property type="entry name" value="HTHTETR"/>
</dbReference>
<evidence type="ECO:0000259" key="3">
    <source>
        <dbReference type="PROSITE" id="PS50977"/>
    </source>
</evidence>
<evidence type="ECO:0000313" key="5">
    <source>
        <dbReference type="Proteomes" id="UP001597215"/>
    </source>
</evidence>
<dbReference type="PROSITE" id="PS50977">
    <property type="entry name" value="HTH_TETR_2"/>
    <property type="match status" value="1"/>
</dbReference>
<organism evidence="4 5">
    <name type="scientific">Sphingorhabdus buctiana</name>
    <dbReference type="NCBI Taxonomy" id="1508805"/>
    <lineage>
        <taxon>Bacteria</taxon>
        <taxon>Pseudomonadati</taxon>
        <taxon>Pseudomonadota</taxon>
        <taxon>Alphaproteobacteria</taxon>
        <taxon>Sphingomonadales</taxon>
        <taxon>Sphingomonadaceae</taxon>
        <taxon>Sphingorhabdus</taxon>
    </lineage>
</organism>
<dbReference type="InterPro" id="IPR039536">
    <property type="entry name" value="TetR_C_Proteobacteria"/>
</dbReference>
<dbReference type="SUPFAM" id="SSF46689">
    <property type="entry name" value="Homeodomain-like"/>
    <property type="match status" value="1"/>
</dbReference>
<sequence>MTEREHGAGGARRKAILATAREMFLDQGYKPVSMSAIAARLGGSKTTLWSYFPSKPVLFMAVAEDLVDEYAEFISASLVLNQPLDRSLTVFGERLLAALTSPPITALMRIVTGEARDIPGLGQMFHEQGLARGWRITTEYFAELQRRGLLRSSADPFRAAQHFIALCQSGCYQIHMIGDQKPPNAATIAADVNEAVKVFCAAYGPQD</sequence>
<evidence type="ECO:0000313" key="4">
    <source>
        <dbReference type="EMBL" id="MFD1768014.1"/>
    </source>
</evidence>
<evidence type="ECO:0000256" key="1">
    <source>
        <dbReference type="ARBA" id="ARBA00023125"/>
    </source>
</evidence>
<gene>
    <name evidence="4" type="ORF">ACFSAG_14305</name>
</gene>
<reference evidence="5" key="1">
    <citation type="journal article" date="2019" name="Int. J. Syst. Evol. Microbiol.">
        <title>The Global Catalogue of Microorganisms (GCM) 10K type strain sequencing project: providing services to taxonomists for standard genome sequencing and annotation.</title>
        <authorList>
            <consortium name="The Broad Institute Genomics Platform"/>
            <consortium name="The Broad Institute Genome Sequencing Center for Infectious Disease"/>
            <person name="Wu L."/>
            <person name="Ma J."/>
        </authorList>
    </citation>
    <scope>NUCLEOTIDE SEQUENCE [LARGE SCALE GENOMIC DNA]</scope>
    <source>
        <strain evidence="5">CGMCC 1.12449</strain>
    </source>
</reference>
<dbReference type="RefSeq" id="WP_374612006.1">
    <property type="nucleotide sequence ID" value="NZ_JBHUEL010000011.1"/>
</dbReference>
<feature type="domain" description="HTH tetR-type" evidence="3">
    <location>
        <begin position="10"/>
        <end position="70"/>
    </location>
</feature>
<dbReference type="PANTHER" id="PTHR30055:SF119">
    <property type="entry name" value="NALC"/>
    <property type="match status" value="1"/>
</dbReference>
<protein>
    <submittedName>
        <fullName evidence="4">TetR/AcrR family transcriptional regulator</fullName>
    </submittedName>
</protein>
<feature type="DNA-binding region" description="H-T-H motif" evidence="2">
    <location>
        <begin position="33"/>
        <end position="52"/>
    </location>
</feature>
<proteinExistence type="predicted"/>
<comment type="caution">
    <text evidence="4">The sequence shown here is derived from an EMBL/GenBank/DDBJ whole genome shotgun (WGS) entry which is preliminary data.</text>
</comment>
<dbReference type="InterPro" id="IPR001647">
    <property type="entry name" value="HTH_TetR"/>
</dbReference>
<dbReference type="InterPro" id="IPR050109">
    <property type="entry name" value="HTH-type_TetR-like_transc_reg"/>
</dbReference>
<dbReference type="Proteomes" id="UP001597215">
    <property type="component" value="Unassembled WGS sequence"/>
</dbReference>
<dbReference type="PANTHER" id="PTHR30055">
    <property type="entry name" value="HTH-TYPE TRANSCRIPTIONAL REGULATOR RUTR"/>
    <property type="match status" value="1"/>
</dbReference>
<dbReference type="EMBL" id="JBHUEL010000011">
    <property type="protein sequence ID" value="MFD1768014.1"/>
    <property type="molecule type" value="Genomic_DNA"/>
</dbReference>
<dbReference type="InterPro" id="IPR009057">
    <property type="entry name" value="Homeodomain-like_sf"/>
</dbReference>
<dbReference type="Pfam" id="PF00440">
    <property type="entry name" value="TetR_N"/>
    <property type="match status" value="1"/>
</dbReference>
<dbReference type="Pfam" id="PF14246">
    <property type="entry name" value="TetR_C_7"/>
    <property type="match status" value="1"/>
</dbReference>
<keyword evidence="1 2" id="KW-0238">DNA-binding</keyword>
<dbReference type="InterPro" id="IPR036271">
    <property type="entry name" value="Tet_transcr_reg_TetR-rel_C_sf"/>
</dbReference>
<accession>A0ABW4MG15</accession>
<dbReference type="Gene3D" id="1.10.357.10">
    <property type="entry name" value="Tetracycline Repressor, domain 2"/>
    <property type="match status" value="1"/>
</dbReference>
<name>A0ABW4MG15_9SPHN</name>